<dbReference type="OrthoDB" id="3800086at2759"/>
<protein>
    <submittedName>
        <fullName evidence="1">Uncharacterized protein</fullName>
    </submittedName>
</protein>
<evidence type="ECO:0000313" key="2">
    <source>
        <dbReference type="Proteomes" id="UP000799757"/>
    </source>
</evidence>
<gene>
    <name evidence="1" type="ORF">K505DRAFT_205690</name>
</gene>
<keyword evidence="2" id="KW-1185">Reference proteome</keyword>
<feature type="non-terminal residue" evidence="1">
    <location>
        <position position="758"/>
    </location>
</feature>
<reference evidence="1" key="1">
    <citation type="journal article" date="2020" name="Stud. Mycol.">
        <title>101 Dothideomycetes genomes: a test case for predicting lifestyles and emergence of pathogens.</title>
        <authorList>
            <person name="Haridas S."/>
            <person name="Albert R."/>
            <person name="Binder M."/>
            <person name="Bloem J."/>
            <person name="Labutti K."/>
            <person name="Salamov A."/>
            <person name="Andreopoulos B."/>
            <person name="Baker S."/>
            <person name="Barry K."/>
            <person name="Bills G."/>
            <person name="Bluhm B."/>
            <person name="Cannon C."/>
            <person name="Castanera R."/>
            <person name="Culley D."/>
            <person name="Daum C."/>
            <person name="Ezra D."/>
            <person name="Gonzalez J."/>
            <person name="Henrissat B."/>
            <person name="Kuo A."/>
            <person name="Liang C."/>
            <person name="Lipzen A."/>
            <person name="Lutzoni F."/>
            <person name="Magnuson J."/>
            <person name="Mondo S."/>
            <person name="Nolan M."/>
            <person name="Ohm R."/>
            <person name="Pangilinan J."/>
            <person name="Park H.-J."/>
            <person name="Ramirez L."/>
            <person name="Alfaro M."/>
            <person name="Sun H."/>
            <person name="Tritt A."/>
            <person name="Yoshinaga Y."/>
            <person name="Zwiers L.-H."/>
            <person name="Turgeon B."/>
            <person name="Goodwin S."/>
            <person name="Spatafora J."/>
            <person name="Crous P."/>
            <person name="Grigoriev I."/>
        </authorList>
    </citation>
    <scope>NUCLEOTIDE SEQUENCE</scope>
    <source>
        <strain evidence="1">CBS 109.77</strain>
    </source>
</reference>
<dbReference type="InterPro" id="IPR036770">
    <property type="entry name" value="Ankyrin_rpt-contain_sf"/>
</dbReference>
<organism evidence="1 2">
    <name type="scientific">Melanomma pulvis-pyrius CBS 109.77</name>
    <dbReference type="NCBI Taxonomy" id="1314802"/>
    <lineage>
        <taxon>Eukaryota</taxon>
        <taxon>Fungi</taxon>
        <taxon>Dikarya</taxon>
        <taxon>Ascomycota</taxon>
        <taxon>Pezizomycotina</taxon>
        <taxon>Dothideomycetes</taxon>
        <taxon>Pleosporomycetidae</taxon>
        <taxon>Pleosporales</taxon>
        <taxon>Melanommataceae</taxon>
        <taxon>Melanomma</taxon>
    </lineage>
</organism>
<dbReference type="Proteomes" id="UP000799757">
    <property type="component" value="Unassembled WGS sequence"/>
</dbReference>
<dbReference type="EMBL" id="MU002583">
    <property type="protein sequence ID" value="KAF2785996.1"/>
    <property type="molecule type" value="Genomic_DNA"/>
</dbReference>
<dbReference type="SUPFAM" id="SSF48403">
    <property type="entry name" value="Ankyrin repeat"/>
    <property type="match status" value="1"/>
</dbReference>
<proteinExistence type="predicted"/>
<sequence length="758" mass="84689">MPDPLSLAASSFAVIGVADVVLRVGVECCRFLSEIKDAPAEIDSLRTCIKDNLQLVDTLKKHSDDLRDPAPPMSLPATDASSALDGFNSSIRALHRELNALQALAKKHSGIDKTWARVKWILDERKINKSLEKLERSKSTLGVALSLLEGFVLHSQPIHCPVHADNICLQRRRSAFSQKRSNVLVQQNFQRITSTMDGQLQELSIVRATQEKVLSGQEKVILQSTQQSKKTSLLRKDLLKATRTDQSEHAKTQRKIADGNRKVINTISSKLDDLCISVPKVPIVAKNSNREIYFFGERRESILTPLVLMKDLVQWAVLHSLSHHADRLSSQHLYWLRSEFDKLVSSATQEAAAFCQGSTATPFDQWNYLTRGNTLPDTGVPLGSPIATDYCEGDDRKMTPAGSNGVVHQRGFRSKYEVFSFSSPAGQLHLTVSRTSDIANSARSIEEAHLSFIPTRGICSNSIKARFVKSINSGFEPRLYTQLNAFRLVEDYDLHMKLCHYGSIEDIDAAFRSGLAALGARSDVLQYFDSQGVGQSNLNGGGDILDGFWFSICDVSQRIPDDSFAKMQAYCDEICPLIARSSLLHPLAWDTGEVSDKNVHLTKMWMEFLKRNDYDFELQDGWGDTPLLDNLSLLGKNSLENTLLLLGFGANPHAVNSDGRNAIQAAMASNIFSNYPEKPEILEEKLSLLIEAGVDIHHRDKRGETPSHDARKYYKCWTVWCRALDRNGRKIDEVVREDGELWLLEESSEEGESNKEGE</sequence>
<accession>A0A6A6WPJ1</accession>
<dbReference type="AlphaFoldDB" id="A0A6A6WPJ1"/>
<dbReference type="Gene3D" id="1.25.40.20">
    <property type="entry name" value="Ankyrin repeat-containing domain"/>
    <property type="match status" value="1"/>
</dbReference>
<evidence type="ECO:0000313" key="1">
    <source>
        <dbReference type="EMBL" id="KAF2785996.1"/>
    </source>
</evidence>
<name>A0A6A6WPJ1_9PLEO</name>